<comment type="similarity">
    <text evidence="1 7">Belongs to the alpha-carbonic anhydrase family.</text>
</comment>
<organism evidence="9 12">
    <name type="scientific">Geotrypetes seraphini</name>
    <name type="common">Gaboon caecilian</name>
    <name type="synonym">Caecilia seraphini</name>
    <dbReference type="NCBI Taxonomy" id="260995"/>
    <lineage>
        <taxon>Eukaryota</taxon>
        <taxon>Metazoa</taxon>
        <taxon>Chordata</taxon>
        <taxon>Craniata</taxon>
        <taxon>Vertebrata</taxon>
        <taxon>Euteleostomi</taxon>
        <taxon>Amphibia</taxon>
        <taxon>Gymnophiona</taxon>
        <taxon>Geotrypetes</taxon>
    </lineage>
</organism>
<feature type="domain" description="Alpha-carbonic anhydrase" evidence="8">
    <location>
        <begin position="24"/>
        <end position="294"/>
    </location>
</feature>
<dbReference type="InterPro" id="IPR023561">
    <property type="entry name" value="Carbonic_anhydrase_a-class"/>
</dbReference>
<dbReference type="EC" id="4.2.1.1" evidence="2 7"/>
<dbReference type="PANTHER" id="PTHR18952">
    <property type="entry name" value="CARBONIC ANHYDRASE"/>
    <property type="match status" value="1"/>
</dbReference>
<dbReference type="AlphaFoldDB" id="A0A6P8S577"/>
<evidence type="ECO:0000256" key="5">
    <source>
        <dbReference type="ARBA" id="ARBA00023180"/>
    </source>
</evidence>
<dbReference type="GO" id="GO:0008270">
    <property type="term" value="F:zinc ion binding"/>
    <property type="evidence" value="ECO:0007669"/>
    <property type="project" value="UniProtKB-UniRule"/>
</dbReference>
<keyword evidence="4 7" id="KW-0862">Zinc</keyword>
<gene>
    <name evidence="10 11 12" type="primary">LOC117366142</name>
</gene>
<dbReference type="InterPro" id="IPR036398">
    <property type="entry name" value="CA_dom_sf"/>
</dbReference>
<dbReference type="PANTHER" id="PTHR18952:SF134">
    <property type="entry name" value="CARBONIC ANHYDRASE 15"/>
    <property type="match status" value="1"/>
</dbReference>
<dbReference type="Pfam" id="PF00194">
    <property type="entry name" value="Carb_anhydrase"/>
    <property type="match status" value="1"/>
</dbReference>
<dbReference type="RefSeq" id="XP_033813182.1">
    <property type="nucleotide sequence ID" value="XM_033957291.1"/>
</dbReference>
<reference evidence="10 11" key="1">
    <citation type="submission" date="2025-04" db="UniProtKB">
        <authorList>
            <consortium name="RefSeq"/>
        </authorList>
    </citation>
    <scope>IDENTIFICATION</scope>
</reference>
<dbReference type="Proteomes" id="UP000515159">
    <property type="component" value="Chromosome 8"/>
</dbReference>
<evidence type="ECO:0000256" key="7">
    <source>
        <dbReference type="RuleBase" id="RU367011"/>
    </source>
</evidence>
<keyword evidence="5" id="KW-0325">Glycoprotein</keyword>
<evidence type="ECO:0000313" key="11">
    <source>
        <dbReference type="RefSeq" id="XP_033813183.1"/>
    </source>
</evidence>
<dbReference type="RefSeq" id="XP_033813183.1">
    <property type="nucleotide sequence ID" value="XM_033957292.1"/>
</dbReference>
<evidence type="ECO:0000256" key="6">
    <source>
        <dbReference type="ARBA" id="ARBA00023239"/>
    </source>
</evidence>
<dbReference type="PROSITE" id="PS51144">
    <property type="entry name" value="ALPHA_CA_2"/>
    <property type="match status" value="1"/>
</dbReference>
<dbReference type="GO" id="GO:0004089">
    <property type="term" value="F:carbonate dehydratase activity"/>
    <property type="evidence" value="ECO:0007669"/>
    <property type="project" value="UniProtKB-UniRule"/>
</dbReference>
<dbReference type="KEGG" id="gsh:117366142"/>
<dbReference type="InterPro" id="IPR018338">
    <property type="entry name" value="Carbonic_anhydrase_a-class_CS"/>
</dbReference>
<keyword evidence="9" id="KW-1185">Reference proteome</keyword>
<keyword evidence="7" id="KW-0732">Signal</keyword>
<dbReference type="Gene3D" id="3.10.200.10">
    <property type="entry name" value="Alpha carbonic anhydrase"/>
    <property type="match status" value="1"/>
</dbReference>
<dbReference type="PROSITE" id="PS00162">
    <property type="entry name" value="ALPHA_CA_1"/>
    <property type="match status" value="1"/>
</dbReference>
<dbReference type="SUPFAM" id="SSF51069">
    <property type="entry name" value="Carbonic anhydrase"/>
    <property type="match status" value="1"/>
</dbReference>
<keyword evidence="3 7" id="KW-0479">Metal-binding</keyword>
<dbReference type="SMART" id="SM01057">
    <property type="entry name" value="Carb_anhydrase"/>
    <property type="match status" value="1"/>
</dbReference>
<evidence type="ECO:0000259" key="8">
    <source>
        <dbReference type="PROSITE" id="PS51144"/>
    </source>
</evidence>
<evidence type="ECO:0000256" key="2">
    <source>
        <dbReference type="ARBA" id="ARBA00012925"/>
    </source>
</evidence>
<dbReference type="RefSeq" id="XP_033813184.1">
    <property type="nucleotide sequence ID" value="XM_033957293.1"/>
</dbReference>
<protein>
    <recommendedName>
        <fullName evidence="2 7">Carbonic anhydrase</fullName>
        <ecNumber evidence="2 7">4.2.1.1</ecNumber>
    </recommendedName>
</protein>
<evidence type="ECO:0000256" key="3">
    <source>
        <dbReference type="ARBA" id="ARBA00022723"/>
    </source>
</evidence>
<accession>A0A6P8S577</accession>
<evidence type="ECO:0000256" key="4">
    <source>
        <dbReference type="ARBA" id="ARBA00022833"/>
    </source>
</evidence>
<dbReference type="OrthoDB" id="429145at2759"/>
<name>A0A6P8S577_GEOSA</name>
<comment type="catalytic activity">
    <reaction evidence="7">
        <text>hydrogencarbonate + H(+) = CO2 + H2O</text>
        <dbReference type="Rhea" id="RHEA:10748"/>
        <dbReference type="ChEBI" id="CHEBI:15377"/>
        <dbReference type="ChEBI" id="CHEBI:15378"/>
        <dbReference type="ChEBI" id="CHEBI:16526"/>
        <dbReference type="ChEBI" id="CHEBI:17544"/>
        <dbReference type="EC" id="4.2.1.1"/>
    </reaction>
</comment>
<evidence type="ECO:0000256" key="1">
    <source>
        <dbReference type="ARBA" id="ARBA00010718"/>
    </source>
</evidence>
<dbReference type="InterPro" id="IPR001148">
    <property type="entry name" value="CA_dom"/>
</dbReference>
<evidence type="ECO:0000313" key="12">
    <source>
        <dbReference type="RefSeq" id="XP_033813184.1"/>
    </source>
</evidence>
<feature type="signal peptide" evidence="7">
    <location>
        <begin position="1"/>
        <end position="22"/>
    </location>
</feature>
<evidence type="ECO:0000313" key="10">
    <source>
        <dbReference type="RefSeq" id="XP_033813182.1"/>
    </source>
</evidence>
<feature type="chain" id="PRO_5044519176" description="Carbonic anhydrase" evidence="7">
    <location>
        <begin position="23"/>
        <end position="329"/>
    </location>
</feature>
<comment type="cofactor">
    <cofactor evidence="7">
        <name>Zn(2+)</name>
        <dbReference type="ChEBI" id="CHEBI:29105"/>
    </cofactor>
</comment>
<comment type="function">
    <text evidence="7">Reversible hydration of carbon dioxide.</text>
</comment>
<proteinExistence type="inferred from homology"/>
<keyword evidence="6 7" id="KW-0456">Lyase</keyword>
<dbReference type="FunFam" id="3.10.200.10:FF:000003">
    <property type="entry name" value="Carbonic anhydrase 12"/>
    <property type="match status" value="1"/>
</dbReference>
<dbReference type="GeneID" id="117366142"/>
<dbReference type="GO" id="GO:0005886">
    <property type="term" value="C:plasma membrane"/>
    <property type="evidence" value="ECO:0007669"/>
    <property type="project" value="TreeGrafter"/>
</dbReference>
<evidence type="ECO:0000313" key="9">
    <source>
        <dbReference type="Proteomes" id="UP000515159"/>
    </source>
</evidence>
<sequence length="329" mass="36898">METPGYFLTLITFPLILRQASATDKWCYDSQDINCGPAHWKDVNHNCGGENQSPINFDWTRMRRDQNLGGITFQGYDRAPPGMWRLMNNGHSVLVQLEGETVIWNMNISGGGLPNIFQVLQFHFHWGSPTSNGSEHTVGGNQYPMELHIVHLSVKYQSIADAMKDPSGLAVLGFFFTIAEADNPNYNTILAGLKNVSSEGNFVDLEPTFRLDSLLPSTNKLTRYYRYQGSLTTPDCEEAVIWTVFEDTIPISCAQLKVFMDTVHFGAIGETPVKMRNNFRPPQPLKNRKVYASKDAIINHSAPVHVDWLTLVFLLLLGHIGALRVRSGP</sequence>